<evidence type="ECO:0000256" key="1">
    <source>
        <dbReference type="ARBA" id="ARBA00001971"/>
    </source>
</evidence>
<evidence type="ECO:0000256" key="9">
    <source>
        <dbReference type="ARBA" id="ARBA00022848"/>
    </source>
</evidence>
<dbReference type="InterPro" id="IPR036396">
    <property type="entry name" value="Cyt_P450_sf"/>
</dbReference>
<keyword evidence="7 15" id="KW-0479">Metal-binding</keyword>
<sequence>MFVVITLLIVLTIIIYINFIGKYNEKYWKKRGVKLYEDNKILGIYWKLLTKNRALFLQLSDIYKQYAGDPAVGVASLFTPTLYVIDPENVHHVMHTDFPAFNHRGFIVNEDDPLSDSILQMNGVRWKLMRQNMTPLFTSAKLKNMFYIIEKSSRDFVEYLKQNPDKLKGDTYNTLTIFCCKAIGATVFGIDTKPEIISPFFKAIRDSFRPSLWNSTRYTIMMASPRLFTLLRLKQLATFKTFFINAIKQILRRREQENSRKYDFADICVSIQQRGMMTDQDTGYELVPTDELLAAQGFFFFSAGVEPIATAIFSVLIQLGKHLDILQRVQLEIDEIYRKYDGQISYDAIIETEYLDKVINESLRLHTPINFIIRHCERESVLPVGNIKVEKGTKLYLPIRDFHLDPKYFPNPHTFDPERNLIQHGSETVYIPFGKGPRGCIGVRYARLQMKTALVHLLQHFNVKTITNEKQPSFICDIFQLRFKNIDVKLSARI</sequence>
<keyword evidence="11 15" id="KW-0408">Iron</keyword>
<dbReference type="InterPro" id="IPR017972">
    <property type="entry name" value="Cyt_P450_CS"/>
</dbReference>
<dbReference type="InParanoid" id="A0A6J1X4Q7"/>
<dbReference type="PRINTS" id="PR00385">
    <property type="entry name" value="P450"/>
</dbReference>
<dbReference type="PANTHER" id="PTHR24292">
    <property type="entry name" value="CYTOCHROME P450"/>
    <property type="match status" value="1"/>
</dbReference>
<dbReference type="InterPro" id="IPR050476">
    <property type="entry name" value="Insect_CytP450_Detox"/>
</dbReference>
<evidence type="ECO:0000256" key="4">
    <source>
        <dbReference type="ARBA" id="ARBA00010617"/>
    </source>
</evidence>
<feature type="binding site" description="axial binding residue" evidence="15">
    <location>
        <position position="440"/>
    </location>
    <ligand>
        <name>heme</name>
        <dbReference type="ChEBI" id="CHEBI:30413"/>
    </ligand>
    <ligandPart>
        <name>Fe</name>
        <dbReference type="ChEBI" id="CHEBI:18248"/>
    </ligandPart>
</feature>
<dbReference type="RefSeq" id="XP_026764750.2">
    <property type="nucleotide sequence ID" value="XM_026908949.3"/>
</dbReference>
<dbReference type="InterPro" id="IPR002401">
    <property type="entry name" value="Cyt_P450_E_grp-I"/>
</dbReference>
<name>A0A6J1X4Q7_GALME</name>
<keyword evidence="13 17" id="KW-0472">Membrane</keyword>
<evidence type="ECO:0000256" key="7">
    <source>
        <dbReference type="ARBA" id="ARBA00022723"/>
    </source>
</evidence>
<organism evidence="18 19">
    <name type="scientific">Galleria mellonella</name>
    <name type="common">Greater wax moth</name>
    <dbReference type="NCBI Taxonomy" id="7137"/>
    <lineage>
        <taxon>Eukaryota</taxon>
        <taxon>Metazoa</taxon>
        <taxon>Ecdysozoa</taxon>
        <taxon>Arthropoda</taxon>
        <taxon>Hexapoda</taxon>
        <taxon>Insecta</taxon>
        <taxon>Pterygota</taxon>
        <taxon>Neoptera</taxon>
        <taxon>Endopterygota</taxon>
        <taxon>Lepidoptera</taxon>
        <taxon>Glossata</taxon>
        <taxon>Ditrysia</taxon>
        <taxon>Pyraloidea</taxon>
        <taxon>Pyralidae</taxon>
        <taxon>Galleriinae</taxon>
        <taxon>Galleria</taxon>
    </lineage>
</organism>
<dbReference type="Proteomes" id="UP001652740">
    <property type="component" value="Unplaced"/>
</dbReference>
<evidence type="ECO:0000256" key="3">
    <source>
        <dbReference type="ARBA" id="ARBA00004406"/>
    </source>
</evidence>
<accession>A0A6J1X4Q7</accession>
<evidence type="ECO:0000256" key="6">
    <source>
        <dbReference type="ARBA" id="ARBA00022617"/>
    </source>
</evidence>
<dbReference type="GO" id="GO:0016712">
    <property type="term" value="F:oxidoreductase activity, acting on paired donors, with incorporation or reduction of molecular oxygen, reduced flavin or flavoprotein as one donor, and incorporation of one atom of oxygen"/>
    <property type="evidence" value="ECO:0007669"/>
    <property type="project" value="UniProtKB-EC"/>
</dbReference>
<dbReference type="PANTHER" id="PTHR24292:SF104">
    <property type="entry name" value="CYTOCHROME P450 308A1-RELATED"/>
    <property type="match status" value="1"/>
</dbReference>
<dbReference type="KEGG" id="gmw:113523082"/>
<keyword evidence="17" id="KW-1133">Transmembrane helix</keyword>
<keyword evidence="17" id="KW-0812">Transmembrane</keyword>
<evidence type="ECO:0000256" key="5">
    <source>
        <dbReference type="ARBA" id="ARBA00012109"/>
    </source>
</evidence>
<dbReference type="GO" id="GO:0005506">
    <property type="term" value="F:iron ion binding"/>
    <property type="evidence" value="ECO:0007669"/>
    <property type="project" value="InterPro"/>
</dbReference>
<dbReference type="Pfam" id="PF00067">
    <property type="entry name" value="p450"/>
    <property type="match status" value="1"/>
</dbReference>
<keyword evidence="6 15" id="KW-0349">Heme</keyword>
<dbReference type="CDD" id="cd11056">
    <property type="entry name" value="CYP6-like"/>
    <property type="match status" value="1"/>
</dbReference>
<evidence type="ECO:0000256" key="14">
    <source>
        <dbReference type="ARBA" id="ARBA00047827"/>
    </source>
</evidence>
<dbReference type="SUPFAM" id="SSF48264">
    <property type="entry name" value="Cytochrome P450"/>
    <property type="match status" value="1"/>
</dbReference>
<dbReference type="InterPro" id="IPR001128">
    <property type="entry name" value="Cyt_P450"/>
</dbReference>
<comment type="cofactor">
    <cofactor evidence="1 15">
        <name>heme</name>
        <dbReference type="ChEBI" id="CHEBI:30413"/>
    </cofactor>
</comment>
<evidence type="ECO:0000256" key="17">
    <source>
        <dbReference type="SAM" id="Phobius"/>
    </source>
</evidence>
<feature type="transmembrane region" description="Helical" evidence="17">
    <location>
        <begin position="6"/>
        <end position="24"/>
    </location>
</feature>
<evidence type="ECO:0000256" key="13">
    <source>
        <dbReference type="ARBA" id="ARBA00023136"/>
    </source>
</evidence>
<evidence type="ECO:0000256" key="2">
    <source>
        <dbReference type="ARBA" id="ARBA00004174"/>
    </source>
</evidence>
<evidence type="ECO:0000256" key="10">
    <source>
        <dbReference type="ARBA" id="ARBA00023002"/>
    </source>
</evidence>
<proteinExistence type="inferred from homology"/>
<evidence type="ECO:0000256" key="15">
    <source>
        <dbReference type="PIRSR" id="PIRSR602401-1"/>
    </source>
</evidence>
<reference evidence="19" key="1">
    <citation type="submission" date="2025-08" db="UniProtKB">
        <authorList>
            <consortium name="RefSeq"/>
        </authorList>
    </citation>
    <scope>IDENTIFICATION</scope>
    <source>
        <tissue evidence="19">Whole larvae</tissue>
    </source>
</reference>
<evidence type="ECO:0000256" key="11">
    <source>
        <dbReference type="ARBA" id="ARBA00023004"/>
    </source>
</evidence>
<keyword evidence="10 16" id="KW-0560">Oxidoreductase</keyword>
<dbReference type="GO" id="GO:0005789">
    <property type="term" value="C:endoplasmic reticulum membrane"/>
    <property type="evidence" value="ECO:0007669"/>
    <property type="project" value="UniProtKB-SubCell"/>
</dbReference>
<dbReference type="GeneID" id="113523082"/>
<evidence type="ECO:0000313" key="19">
    <source>
        <dbReference type="RefSeq" id="XP_026764750.2"/>
    </source>
</evidence>
<keyword evidence="8" id="KW-0256">Endoplasmic reticulum</keyword>
<keyword evidence="18" id="KW-1185">Reference proteome</keyword>
<evidence type="ECO:0000256" key="12">
    <source>
        <dbReference type="ARBA" id="ARBA00023033"/>
    </source>
</evidence>
<protein>
    <recommendedName>
        <fullName evidence="5">unspecific monooxygenase</fullName>
        <ecNumber evidence="5">1.14.14.1</ecNumber>
    </recommendedName>
</protein>
<comment type="similarity">
    <text evidence="4 16">Belongs to the cytochrome P450 family.</text>
</comment>
<keyword evidence="12 16" id="KW-0503">Monooxygenase</keyword>
<evidence type="ECO:0000313" key="18">
    <source>
        <dbReference type="Proteomes" id="UP001652740"/>
    </source>
</evidence>
<dbReference type="GO" id="GO:0020037">
    <property type="term" value="F:heme binding"/>
    <property type="evidence" value="ECO:0007669"/>
    <property type="project" value="InterPro"/>
</dbReference>
<keyword evidence="9" id="KW-0492">Microsome</keyword>
<dbReference type="AlphaFoldDB" id="A0A6J1X4Q7"/>
<evidence type="ECO:0000256" key="8">
    <source>
        <dbReference type="ARBA" id="ARBA00022824"/>
    </source>
</evidence>
<comment type="catalytic activity">
    <reaction evidence="14">
        <text>an organic molecule + reduced [NADPH--hemoprotein reductase] + O2 = an alcohol + oxidized [NADPH--hemoprotein reductase] + H2O + H(+)</text>
        <dbReference type="Rhea" id="RHEA:17149"/>
        <dbReference type="Rhea" id="RHEA-COMP:11964"/>
        <dbReference type="Rhea" id="RHEA-COMP:11965"/>
        <dbReference type="ChEBI" id="CHEBI:15377"/>
        <dbReference type="ChEBI" id="CHEBI:15378"/>
        <dbReference type="ChEBI" id="CHEBI:15379"/>
        <dbReference type="ChEBI" id="CHEBI:30879"/>
        <dbReference type="ChEBI" id="CHEBI:57618"/>
        <dbReference type="ChEBI" id="CHEBI:58210"/>
        <dbReference type="ChEBI" id="CHEBI:142491"/>
        <dbReference type="EC" id="1.14.14.1"/>
    </reaction>
</comment>
<dbReference type="EC" id="1.14.14.1" evidence="5"/>
<dbReference type="PROSITE" id="PS00086">
    <property type="entry name" value="CYTOCHROME_P450"/>
    <property type="match status" value="1"/>
</dbReference>
<dbReference type="PRINTS" id="PR00463">
    <property type="entry name" value="EP450I"/>
</dbReference>
<dbReference type="Gene3D" id="1.10.630.10">
    <property type="entry name" value="Cytochrome P450"/>
    <property type="match status" value="1"/>
</dbReference>
<comment type="subcellular location">
    <subcellularLocation>
        <location evidence="3">Endoplasmic reticulum membrane</location>
        <topology evidence="3">Peripheral membrane protein</topology>
    </subcellularLocation>
    <subcellularLocation>
        <location evidence="2">Microsome membrane</location>
        <topology evidence="2">Peripheral membrane protein</topology>
    </subcellularLocation>
</comment>
<evidence type="ECO:0000256" key="16">
    <source>
        <dbReference type="RuleBase" id="RU000461"/>
    </source>
</evidence>
<gene>
    <name evidence="19" type="primary">LOC113523082</name>
</gene>